<dbReference type="SUPFAM" id="SSF48464">
    <property type="entry name" value="ENTH/VHS domain"/>
    <property type="match status" value="1"/>
</dbReference>
<feature type="region of interest" description="Disordered" evidence="13">
    <location>
        <begin position="235"/>
        <end position="281"/>
    </location>
</feature>
<evidence type="ECO:0000256" key="13">
    <source>
        <dbReference type="SAM" id="MobiDB-lite"/>
    </source>
</evidence>
<evidence type="ECO:0000256" key="9">
    <source>
        <dbReference type="ARBA" id="ARBA00022771"/>
    </source>
</evidence>
<evidence type="ECO:0000259" key="14">
    <source>
        <dbReference type="PROSITE" id="PS50178"/>
    </source>
</evidence>
<dbReference type="InterPro" id="IPR049425">
    <property type="entry name" value="Vps27_GAT-like"/>
</dbReference>
<comment type="function">
    <text evidence="1">Component of the ESCRT-0 complex which is the sorting receptor for ubiquitinated cargo proteins at the multivesicular body (MVB) and recruits ESCRT-I to the MVB outer membrane.</text>
</comment>
<reference evidence="16 17" key="1">
    <citation type="submission" date="2017-03" db="EMBL/GenBank/DDBJ databases">
        <title>Genomes of endolithic fungi from Antarctica.</title>
        <authorList>
            <person name="Coleine C."/>
            <person name="Masonjones S."/>
            <person name="Stajich J.E."/>
        </authorList>
    </citation>
    <scope>NUCLEOTIDE SEQUENCE [LARGE SCALE GENOMIC DNA]</scope>
    <source>
        <strain evidence="16 17">CCFEE 6315</strain>
    </source>
</reference>
<keyword evidence="9 12" id="KW-0863">Zinc-finger</keyword>
<feature type="compositionally biased region" description="Low complexity" evidence="13">
    <location>
        <begin position="724"/>
        <end position="737"/>
    </location>
</feature>
<dbReference type="PROSITE" id="PS50178">
    <property type="entry name" value="ZF_FYVE"/>
    <property type="match status" value="1"/>
</dbReference>
<evidence type="ECO:0000313" key="16">
    <source>
        <dbReference type="EMBL" id="TKA27416.1"/>
    </source>
</evidence>
<dbReference type="Gene3D" id="3.30.40.10">
    <property type="entry name" value="Zinc/RING finger domain, C3HC4 (zinc finger)"/>
    <property type="match status" value="1"/>
</dbReference>
<sequence>MSGWFGSTSAAGVELDAQVERATSSSLEDMALNLEISDTIRSKTVPPKEAMRSLKKRIAHKNPNVQLSALNLTDTCVKNGGSHFMQEVASKEFLDTLVSLLRYEGGGSSGMGEREVRQRLLELIQSWAGAAQGKESLSYLTVIYHTLQTARYPFPPKQEVASSMYDSTAPPEWADSDVCMRCRERFTFTNRKHHCRNCGNVFCGPCSAKALPLPHLGITTPVRVDDGCYAKLQAKSSAAGPQSPGAESRRATLWQDSGMGLSSRAESKMHPRSARLEPESFDADLKRALEMSLEESKGGAAGAGYVPQSALQQSKPAAPNTNGNKTTSKPKPEESGEEDEDLKAAIAASLQDMETQKSLHTRDFKARTTATPSAHTSTPQPLHRPNNNDLTPLEAENINLFATLVDRLAHQPHGTLLREPQIQDLYESIGALRPKLARSYGEAMSKHDALLELHAKLGTVVRYYDQVLEMRLANAYGGSRQSTMGAGARGSGLYPGLPPTHMQGPAARGGGGGVESYYTAGEPQMDAYTGYPPPASTPTATQAQTPYPAYEPQGMGQGYAAPPDETAAGYYTGGQPAYPHAHPHSHPPPGPAPAPHGLSSPASEHSAGNYYLAGEAGPGGPGAPQYPPQQQQQQRQRQMSGAQTSPESWHRAPSLHQQQQPPQAHQMPPSSSSAAAAPGYPIQHPQQQQRPQNFYQQPPPQQQQQWSQAPRPTTASGYGLEGFPAAPSHAPAAAAAAGREESLIEF</sequence>
<keyword evidence="6" id="KW-0479">Metal-binding</keyword>
<accession>A0A4U0TZE6</accession>
<proteinExistence type="inferred from homology"/>
<dbReference type="SMART" id="SM00064">
    <property type="entry name" value="FYVE"/>
    <property type="match status" value="1"/>
</dbReference>
<dbReference type="CDD" id="cd16979">
    <property type="entry name" value="VHS_Vps27"/>
    <property type="match status" value="1"/>
</dbReference>
<comment type="subunit">
    <text evidence="4">Component of the ESCRT-0 complex composed of HSE1 and VPS27.</text>
</comment>
<keyword evidence="10" id="KW-0862">Zinc</keyword>
<dbReference type="Pfam" id="PF21356">
    <property type="entry name" value="Vps27_GAT-like"/>
    <property type="match status" value="1"/>
</dbReference>
<dbReference type="GO" id="GO:0033565">
    <property type="term" value="C:ESCRT-0 complex"/>
    <property type="evidence" value="ECO:0007669"/>
    <property type="project" value="TreeGrafter"/>
</dbReference>
<dbReference type="PROSITE" id="PS50330">
    <property type="entry name" value="UIM"/>
    <property type="match status" value="2"/>
</dbReference>
<feature type="domain" description="VHS" evidence="15">
    <location>
        <begin position="28"/>
        <end position="155"/>
    </location>
</feature>
<dbReference type="SUPFAM" id="SSF57903">
    <property type="entry name" value="FYVE/PHD zinc finger"/>
    <property type="match status" value="1"/>
</dbReference>
<comment type="subcellular location">
    <subcellularLocation>
        <location evidence="2">Endosome membrane</location>
        <topology evidence="2">Peripheral membrane protein</topology>
        <orientation evidence="2">Cytoplasmic side</orientation>
    </subcellularLocation>
</comment>
<dbReference type="EMBL" id="NAJL01000023">
    <property type="protein sequence ID" value="TKA27416.1"/>
    <property type="molecule type" value="Genomic_DNA"/>
</dbReference>
<dbReference type="FunFam" id="3.30.40.10:FF:000161">
    <property type="entry name" value="Vacuolar protein sorting-associated protein 27"/>
    <property type="match status" value="1"/>
</dbReference>
<dbReference type="PANTHER" id="PTHR47794:SF1">
    <property type="entry name" value="VACUOLAR PROTEIN SORTING-ASSOCIATED PROTEIN 27"/>
    <property type="match status" value="1"/>
</dbReference>
<keyword evidence="17" id="KW-1185">Reference proteome</keyword>
<name>A0A4U0TZE6_9PEZI</name>
<evidence type="ECO:0000256" key="10">
    <source>
        <dbReference type="ARBA" id="ARBA00022833"/>
    </source>
</evidence>
<dbReference type="GO" id="GO:0008270">
    <property type="term" value="F:zinc ion binding"/>
    <property type="evidence" value="ECO:0007669"/>
    <property type="project" value="UniProtKB-KW"/>
</dbReference>
<gene>
    <name evidence="16" type="ORF">B0A50_05028</name>
</gene>
<evidence type="ECO:0000256" key="2">
    <source>
        <dbReference type="ARBA" id="ARBA00004125"/>
    </source>
</evidence>
<evidence type="ECO:0000256" key="3">
    <source>
        <dbReference type="ARBA" id="ARBA00008597"/>
    </source>
</evidence>
<dbReference type="InterPro" id="IPR011011">
    <property type="entry name" value="Znf_FYVE_PHD"/>
</dbReference>
<dbReference type="SMART" id="SM00726">
    <property type="entry name" value="UIM"/>
    <property type="match status" value="2"/>
</dbReference>
<evidence type="ECO:0000256" key="6">
    <source>
        <dbReference type="ARBA" id="ARBA00022723"/>
    </source>
</evidence>
<evidence type="ECO:0000256" key="5">
    <source>
        <dbReference type="ARBA" id="ARBA00017753"/>
    </source>
</evidence>
<feature type="compositionally biased region" description="Basic and acidic residues" evidence="13">
    <location>
        <begin position="354"/>
        <end position="366"/>
    </location>
</feature>
<feature type="region of interest" description="Disordered" evidence="13">
    <location>
        <begin position="353"/>
        <end position="391"/>
    </location>
</feature>
<dbReference type="PROSITE" id="PS50179">
    <property type="entry name" value="VHS"/>
    <property type="match status" value="1"/>
</dbReference>
<dbReference type="Pfam" id="PF02809">
    <property type="entry name" value="UIM"/>
    <property type="match status" value="2"/>
</dbReference>
<dbReference type="GO" id="GO:0006623">
    <property type="term" value="P:protein targeting to vacuole"/>
    <property type="evidence" value="ECO:0007669"/>
    <property type="project" value="TreeGrafter"/>
</dbReference>
<feature type="region of interest" description="Disordered" evidence="13">
    <location>
        <begin position="498"/>
        <end position="746"/>
    </location>
</feature>
<evidence type="ECO:0000256" key="12">
    <source>
        <dbReference type="PROSITE-ProRule" id="PRU00091"/>
    </source>
</evidence>
<dbReference type="InterPro" id="IPR002014">
    <property type="entry name" value="VHS_dom"/>
</dbReference>
<feature type="compositionally biased region" description="Basic and acidic residues" evidence="13">
    <location>
        <begin position="265"/>
        <end position="281"/>
    </location>
</feature>
<dbReference type="Gene3D" id="1.25.40.90">
    <property type="match status" value="1"/>
</dbReference>
<dbReference type="GO" id="GO:0043328">
    <property type="term" value="P:protein transport to vacuole involved in ubiquitin-dependent protein catabolic process via the multivesicular body sorting pathway"/>
    <property type="evidence" value="ECO:0007669"/>
    <property type="project" value="TreeGrafter"/>
</dbReference>
<dbReference type="SMART" id="SM00288">
    <property type="entry name" value="VHS"/>
    <property type="match status" value="1"/>
</dbReference>
<dbReference type="Gene3D" id="6.10.140.100">
    <property type="match status" value="1"/>
</dbReference>
<keyword evidence="11" id="KW-0472">Membrane</keyword>
<dbReference type="InterPro" id="IPR017455">
    <property type="entry name" value="Znf_FYVE-rel"/>
</dbReference>
<evidence type="ECO:0000256" key="1">
    <source>
        <dbReference type="ARBA" id="ARBA00003067"/>
    </source>
</evidence>
<dbReference type="Proteomes" id="UP000308549">
    <property type="component" value="Unassembled WGS sequence"/>
</dbReference>
<dbReference type="Pfam" id="PF00790">
    <property type="entry name" value="VHS"/>
    <property type="match status" value="1"/>
</dbReference>
<dbReference type="InterPro" id="IPR000306">
    <property type="entry name" value="Znf_FYVE"/>
</dbReference>
<comment type="caution">
    <text evidence="16">The sequence shown here is derived from an EMBL/GenBank/DDBJ whole genome shotgun (WGS) entry which is preliminary data.</text>
</comment>
<protein>
    <recommendedName>
        <fullName evidence="5">Vacuolar protein sorting-associated protein 27</fullName>
    </recommendedName>
</protein>
<evidence type="ECO:0000256" key="7">
    <source>
        <dbReference type="ARBA" id="ARBA00022737"/>
    </source>
</evidence>
<dbReference type="GO" id="GO:0010008">
    <property type="term" value="C:endosome membrane"/>
    <property type="evidence" value="ECO:0007669"/>
    <property type="project" value="UniProtKB-SubCell"/>
</dbReference>
<feature type="compositionally biased region" description="Low complexity" evidence="13">
    <location>
        <begin position="537"/>
        <end position="550"/>
    </location>
</feature>
<feature type="compositionally biased region" description="Low complexity" evidence="13">
    <location>
        <begin position="628"/>
        <end position="643"/>
    </location>
</feature>
<dbReference type="PANTHER" id="PTHR47794">
    <property type="entry name" value="VACUOLAR PROTEIN SORTING-ASSOCIATED PROTEIN 27"/>
    <property type="match status" value="1"/>
</dbReference>
<evidence type="ECO:0000256" key="11">
    <source>
        <dbReference type="ARBA" id="ARBA00023136"/>
    </source>
</evidence>
<keyword evidence="8" id="KW-0967">Endosome</keyword>
<organism evidence="16 17">
    <name type="scientific">Salinomyces thailandicus</name>
    <dbReference type="NCBI Taxonomy" id="706561"/>
    <lineage>
        <taxon>Eukaryota</taxon>
        <taxon>Fungi</taxon>
        <taxon>Dikarya</taxon>
        <taxon>Ascomycota</taxon>
        <taxon>Pezizomycotina</taxon>
        <taxon>Dothideomycetes</taxon>
        <taxon>Dothideomycetidae</taxon>
        <taxon>Mycosphaerellales</taxon>
        <taxon>Teratosphaeriaceae</taxon>
        <taxon>Salinomyces</taxon>
    </lineage>
</organism>
<evidence type="ECO:0000256" key="8">
    <source>
        <dbReference type="ARBA" id="ARBA00022753"/>
    </source>
</evidence>
<dbReference type="FunFam" id="1.20.5.1940:FF:000001">
    <property type="entry name" value="Vacuolar protein sorting-associated protein 27"/>
    <property type="match status" value="1"/>
</dbReference>
<evidence type="ECO:0000256" key="4">
    <source>
        <dbReference type="ARBA" id="ARBA00011446"/>
    </source>
</evidence>
<dbReference type="GO" id="GO:0043130">
    <property type="term" value="F:ubiquitin binding"/>
    <property type="evidence" value="ECO:0007669"/>
    <property type="project" value="InterPro"/>
</dbReference>
<dbReference type="Gene3D" id="1.20.5.1940">
    <property type="match status" value="1"/>
</dbReference>
<feature type="region of interest" description="Disordered" evidence="13">
    <location>
        <begin position="299"/>
        <end position="341"/>
    </location>
</feature>
<evidence type="ECO:0000259" key="15">
    <source>
        <dbReference type="PROSITE" id="PS50179"/>
    </source>
</evidence>
<dbReference type="AlphaFoldDB" id="A0A4U0TZE6"/>
<dbReference type="GO" id="GO:0032266">
    <property type="term" value="F:phosphatidylinositol-3-phosphate binding"/>
    <property type="evidence" value="ECO:0007669"/>
    <property type="project" value="TreeGrafter"/>
</dbReference>
<feature type="compositionally biased region" description="Polar residues" evidence="13">
    <location>
        <begin position="309"/>
        <end position="329"/>
    </location>
</feature>
<feature type="compositionally biased region" description="Low complexity" evidence="13">
    <location>
        <begin position="368"/>
        <end position="379"/>
    </location>
</feature>
<keyword evidence="7" id="KW-0677">Repeat</keyword>
<dbReference type="InterPro" id="IPR003903">
    <property type="entry name" value="UIM_dom"/>
</dbReference>
<dbReference type="InterPro" id="IPR008942">
    <property type="entry name" value="ENTH_VHS"/>
</dbReference>
<dbReference type="CDD" id="cd21385">
    <property type="entry name" value="GAT_Vps27"/>
    <property type="match status" value="1"/>
</dbReference>
<feature type="domain" description="FYVE-type" evidence="14">
    <location>
        <begin position="173"/>
        <end position="233"/>
    </location>
</feature>
<comment type="similarity">
    <text evidence="3">Belongs to the VPS27 family.</text>
</comment>
<feature type="compositionally biased region" description="Low complexity" evidence="13">
    <location>
        <begin position="652"/>
        <end position="710"/>
    </location>
</feature>
<dbReference type="Pfam" id="PF01363">
    <property type="entry name" value="FYVE"/>
    <property type="match status" value="1"/>
</dbReference>
<dbReference type="OrthoDB" id="957735at2759"/>
<evidence type="ECO:0000313" key="17">
    <source>
        <dbReference type="Proteomes" id="UP000308549"/>
    </source>
</evidence>
<dbReference type="InterPro" id="IPR013083">
    <property type="entry name" value="Znf_RING/FYVE/PHD"/>
</dbReference>